<keyword evidence="4" id="KW-1185">Reference proteome</keyword>
<dbReference type="OrthoDB" id="3515453at2759"/>
<dbReference type="Pfam" id="PF25484">
    <property type="entry name" value="DUF7907"/>
    <property type="match status" value="1"/>
</dbReference>
<evidence type="ECO:0000313" key="3">
    <source>
        <dbReference type="EMBL" id="KAF2128961.1"/>
    </source>
</evidence>
<dbReference type="Proteomes" id="UP000799771">
    <property type="component" value="Unassembled WGS sequence"/>
</dbReference>
<evidence type="ECO:0000256" key="1">
    <source>
        <dbReference type="SAM" id="SignalP"/>
    </source>
</evidence>
<evidence type="ECO:0000313" key="4">
    <source>
        <dbReference type="Proteomes" id="UP000799771"/>
    </source>
</evidence>
<sequence>MKLYTLVLAGLTALTAAQDQYYDVQSSGFRLILKSANETLNGTALGACHQGAAIEGLCRTDVTLDDPATSYTTFYHNVSSAQNYSSNAFDTDGILSWVLSANNGALLVPSAMSLSENVGTNIAIPIFMPGWDKYDLVAFEETGSMYISVYQNDTVSPPTYYSPTLKLKNWYVCVTSYSYTYETLVFKIGVQGVPQNPSCTKVDVERVWV</sequence>
<dbReference type="RefSeq" id="XP_033523350.1">
    <property type="nucleotide sequence ID" value="XM_033668227.1"/>
</dbReference>
<feature type="signal peptide" evidence="1">
    <location>
        <begin position="1"/>
        <end position="17"/>
    </location>
</feature>
<protein>
    <recommendedName>
        <fullName evidence="2">DUF7907 domain-containing protein</fullName>
    </recommendedName>
</protein>
<dbReference type="AlphaFoldDB" id="A0A6A6AEX6"/>
<dbReference type="GeneID" id="54408659"/>
<reference evidence="3" key="1">
    <citation type="journal article" date="2020" name="Stud. Mycol.">
        <title>101 Dothideomycetes genomes: a test case for predicting lifestyles and emergence of pathogens.</title>
        <authorList>
            <person name="Haridas S."/>
            <person name="Albert R."/>
            <person name="Binder M."/>
            <person name="Bloem J."/>
            <person name="Labutti K."/>
            <person name="Salamov A."/>
            <person name="Andreopoulos B."/>
            <person name="Baker S."/>
            <person name="Barry K."/>
            <person name="Bills G."/>
            <person name="Bluhm B."/>
            <person name="Cannon C."/>
            <person name="Castanera R."/>
            <person name="Culley D."/>
            <person name="Daum C."/>
            <person name="Ezra D."/>
            <person name="Gonzalez J."/>
            <person name="Henrissat B."/>
            <person name="Kuo A."/>
            <person name="Liang C."/>
            <person name="Lipzen A."/>
            <person name="Lutzoni F."/>
            <person name="Magnuson J."/>
            <person name="Mondo S."/>
            <person name="Nolan M."/>
            <person name="Ohm R."/>
            <person name="Pangilinan J."/>
            <person name="Park H.-J."/>
            <person name="Ramirez L."/>
            <person name="Alfaro M."/>
            <person name="Sun H."/>
            <person name="Tritt A."/>
            <person name="Yoshinaga Y."/>
            <person name="Zwiers L.-H."/>
            <person name="Turgeon B."/>
            <person name="Goodwin S."/>
            <person name="Spatafora J."/>
            <person name="Crous P."/>
            <person name="Grigoriev I."/>
        </authorList>
    </citation>
    <scope>NUCLEOTIDE SEQUENCE</scope>
    <source>
        <strain evidence="3">CBS 119687</strain>
    </source>
</reference>
<name>A0A6A6AEX6_9PLEO</name>
<evidence type="ECO:0000259" key="2">
    <source>
        <dbReference type="Pfam" id="PF25484"/>
    </source>
</evidence>
<feature type="chain" id="PRO_5025359597" description="DUF7907 domain-containing protein" evidence="1">
    <location>
        <begin position="18"/>
        <end position="209"/>
    </location>
</feature>
<organism evidence="3 4">
    <name type="scientific">Dothidotthia symphoricarpi CBS 119687</name>
    <dbReference type="NCBI Taxonomy" id="1392245"/>
    <lineage>
        <taxon>Eukaryota</taxon>
        <taxon>Fungi</taxon>
        <taxon>Dikarya</taxon>
        <taxon>Ascomycota</taxon>
        <taxon>Pezizomycotina</taxon>
        <taxon>Dothideomycetes</taxon>
        <taxon>Pleosporomycetidae</taxon>
        <taxon>Pleosporales</taxon>
        <taxon>Dothidotthiaceae</taxon>
        <taxon>Dothidotthia</taxon>
    </lineage>
</organism>
<feature type="domain" description="DUF7907" evidence="2">
    <location>
        <begin position="26"/>
        <end position="206"/>
    </location>
</feature>
<proteinExistence type="predicted"/>
<gene>
    <name evidence="3" type="ORF">P153DRAFT_367259</name>
</gene>
<dbReference type="InterPro" id="IPR057229">
    <property type="entry name" value="DUF7907"/>
</dbReference>
<dbReference type="EMBL" id="ML977507">
    <property type="protein sequence ID" value="KAF2128961.1"/>
    <property type="molecule type" value="Genomic_DNA"/>
</dbReference>
<accession>A0A6A6AEX6</accession>
<keyword evidence="1" id="KW-0732">Signal</keyword>